<proteinExistence type="predicted"/>
<dbReference type="AlphaFoldDB" id="A0AAV4S474"/>
<feature type="region of interest" description="Disordered" evidence="1">
    <location>
        <begin position="136"/>
        <end position="205"/>
    </location>
</feature>
<organism evidence="2 3">
    <name type="scientific">Caerostris extrusa</name>
    <name type="common">Bark spider</name>
    <name type="synonym">Caerostris bankana</name>
    <dbReference type="NCBI Taxonomy" id="172846"/>
    <lineage>
        <taxon>Eukaryota</taxon>
        <taxon>Metazoa</taxon>
        <taxon>Ecdysozoa</taxon>
        <taxon>Arthropoda</taxon>
        <taxon>Chelicerata</taxon>
        <taxon>Arachnida</taxon>
        <taxon>Araneae</taxon>
        <taxon>Araneomorphae</taxon>
        <taxon>Entelegynae</taxon>
        <taxon>Araneoidea</taxon>
        <taxon>Araneidae</taxon>
        <taxon>Caerostris</taxon>
    </lineage>
</organism>
<name>A0AAV4S474_CAEEX</name>
<evidence type="ECO:0000313" key="3">
    <source>
        <dbReference type="Proteomes" id="UP001054945"/>
    </source>
</evidence>
<evidence type="ECO:0000256" key="1">
    <source>
        <dbReference type="SAM" id="MobiDB-lite"/>
    </source>
</evidence>
<gene>
    <name evidence="2" type="ORF">CEXT_813861</name>
</gene>
<keyword evidence="3" id="KW-1185">Reference proteome</keyword>
<feature type="compositionally biased region" description="Low complexity" evidence="1">
    <location>
        <begin position="92"/>
        <end position="104"/>
    </location>
</feature>
<comment type="caution">
    <text evidence="2">The sequence shown here is derived from an EMBL/GenBank/DDBJ whole genome shotgun (WGS) entry which is preliminary data.</text>
</comment>
<protein>
    <submittedName>
        <fullName evidence="2">Uncharacterized protein</fullName>
    </submittedName>
</protein>
<accession>A0AAV4S474</accession>
<feature type="compositionally biased region" description="Basic residues" evidence="1">
    <location>
        <begin position="192"/>
        <end position="205"/>
    </location>
</feature>
<sequence>MVLFLQVLHPVATKPIAIPVDTEMEIAFPIDFITLWLGKHAKIVGQRKDKKIKRSPATIHLRELLRPHFSKRRLTGFHCFIVRKSLRGKGDTSASIITSASQSDNKANCDPVDDRHGNPVSHRFHYPLARKTREILGGGKRKRLTPSPSGNKANCDAVDDRDGNPVSHSFHYPLARKTRRDSGENKASVNNRQRRRNPIKPRIHR</sequence>
<feature type="region of interest" description="Disordered" evidence="1">
    <location>
        <begin position="92"/>
        <end position="122"/>
    </location>
</feature>
<dbReference type="Proteomes" id="UP001054945">
    <property type="component" value="Unassembled WGS sequence"/>
</dbReference>
<evidence type="ECO:0000313" key="2">
    <source>
        <dbReference type="EMBL" id="GIY27305.1"/>
    </source>
</evidence>
<dbReference type="EMBL" id="BPLR01008802">
    <property type="protein sequence ID" value="GIY27305.1"/>
    <property type="molecule type" value="Genomic_DNA"/>
</dbReference>
<reference evidence="2 3" key="1">
    <citation type="submission" date="2021-06" db="EMBL/GenBank/DDBJ databases">
        <title>Caerostris extrusa draft genome.</title>
        <authorList>
            <person name="Kono N."/>
            <person name="Arakawa K."/>
        </authorList>
    </citation>
    <scope>NUCLEOTIDE SEQUENCE [LARGE SCALE GENOMIC DNA]</scope>
</reference>